<feature type="region of interest" description="Disordered" evidence="1">
    <location>
        <begin position="463"/>
        <end position="507"/>
    </location>
</feature>
<evidence type="ECO:0000256" key="1">
    <source>
        <dbReference type="SAM" id="MobiDB-lite"/>
    </source>
</evidence>
<gene>
    <name evidence="3" type="ORF">DGYR_LOCUS7962</name>
</gene>
<evidence type="ECO:0000313" key="3">
    <source>
        <dbReference type="EMBL" id="CAD5119772.1"/>
    </source>
</evidence>
<accession>A0A7I8VU03</accession>
<evidence type="ECO:0000259" key="2">
    <source>
        <dbReference type="PROSITE" id="PS50225"/>
    </source>
</evidence>
<sequence>MGSEGRKTRSNSLTELFSLILRMKKDYKFEMIDDLLELVDELQHNYDGIRFSIIRALTERDIALDDFIRVPSMFSSFLNIIPSLKTTAISSFKRGNSQIFFYALKSRPKLIKLFYKTKNLKYFIETSPEIIEFFINIHPDLLTRLDDWLCGFNRIKYKTSILEKDLRNLYKVQIFKEFFSRRDTTYKLFDIWFKNMQSMHSKRMTSDYYYPTLYTIIKCMDQYGLSVEEPGNRFCIWFFEQITETKSTIFSWSNAYNVADKVLHIFIEHGYVFTGNLPTKIHSTHSYGFPEVRKIFYYLASNSVPFPPSFLSQIQMVGKPRSLTNLCVAVIRQSISGPIRKKVNTLPVPDVVKRQMLLEDHDDWISLFKRLDPLEYHDKHLSDKELCDSFLDSQEVDDDHKNCIDVTLKDYEDNFIFQYMYEEGPKFIPFIFFQFGGQVNGEQIRGAQISESEDEINDRFQQTYNSAGDDDDDDDDVDDDNIDNQAGKFQEIEDKMEEDNNENGTRF</sequence>
<comment type="caution">
    <text evidence="3">The sequence shown here is derived from an EMBL/GenBank/DDBJ whole genome shotgun (WGS) entry which is preliminary data.</text>
</comment>
<dbReference type="InterPro" id="IPR001496">
    <property type="entry name" value="SOCS_box"/>
</dbReference>
<feature type="compositionally biased region" description="Acidic residues" evidence="1">
    <location>
        <begin position="468"/>
        <end position="482"/>
    </location>
</feature>
<name>A0A7I8VU03_9ANNE</name>
<evidence type="ECO:0000313" key="4">
    <source>
        <dbReference type="Proteomes" id="UP000549394"/>
    </source>
</evidence>
<protein>
    <submittedName>
        <fullName evidence="3">DgyrCDS8366</fullName>
    </submittedName>
</protein>
<keyword evidence="4" id="KW-1185">Reference proteome</keyword>
<dbReference type="EMBL" id="CAJFCJ010000011">
    <property type="protein sequence ID" value="CAD5119772.1"/>
    <property type="molecule type" value="Genomic_DNA"/>
</dbReference>
<feature type="domain" description="SOCS box" evidence="2">
    <location>
        <begin position="319"/>
        <end position="356"/>
    </location>
</feature>
<organism evidence="3 4">
    <name type="scientific">Dimorphilus gyrociliatus</name>
    <dbReference type="NCBI Taxonomy" id="2664684"/>
    <lineage>
        <taxon>Eukaryota</taxon>
        <taxon>Metazoa</taxon>
        <taxon>Spiralia</taxon>
        <taxon>Lophotrochozoa</taxon>
        <taxon>Annelida</taxon>
        <taxon>Polychaeta</taxon>
        <taxon>Polychaeta incertae sedis</taxon>
        <taxon>Dinophilidae</taxon>
        <taxon>Dimorphilus</taxon>
    </lineage>
</organism>
<dbReference type="PROSITE" id="PS50225">
    <property type="entry name" value="SOCS"/>
    <property type="match status" value="1"/>
</dbReference>
<proteinExistence type="predicted"/>
<dbReference type="AlphaFoldDB" id="A0A7I8VU03"/>
<dbReference type="Proteomes" id="UP000549394">
    <property type="component" value="Unassembled WGS sequence"/>
</dbReference>
<reference evidence="3 4" key="1">
    <citation type="submission" date="2020-08" db="EMBL/GenBank/DDBJ databases">
        <authorList>
            <person name="Hejnol A."/>
        </authorList>
    </citation>
    <scope>NUCLEOTIDE SEQUENCE [LARGE SCALE GENOMIC DNA]</scope>
</reference>